<proteinExistence type="predicted"/>
<protein>
    <submittedName>
        <fullName evidence="3">Uncharacterized protein</fullName>
    </submittedName>
</protein>
<evidence type="ECO:0000256" key="1">
    <source>
        <dbReference type="SAM" id="MobiDB-lite"/>
    </source>
</evidence>
<dbReference type="EMBL" id="BARS01018587">
    <property type="protein sequence ID" value="GAF96132.1"/>
    <property type="molecule type" value="Genomic_DNA"/>
</dbReference>
<accession>X0U6Z4</accession>
<feature type="region of interest" description="Disordered" evidence="1">
    <location>
        <begin position="159"/>
        <end position="185"/>
    </location>
</feature>
<evidence type="ECO:0000313" key="3">
    <source>
        <dbReference type="EMBL" id="GAF96132.1"/>
    </source>
</evidence>
<keyword evidence="2" id="KW-0472">Membrane</keyword>
<feature type="transmembrane region" description="Helical" evidence="2">
    <location>
        <begin position="12"/>
        <end position="35"/>
    </location>
</feature>
<name>X0U6Z4_9ZZZZ</name>
<keyword evidence="2" id="KW-0812">Transmembrane</keyword>
<feature type="transmembrane region" description="Helical" evidence="2">
    <location>
        <begin position="97"/>
        <end position="123"/>
    </location>
</feature>
<reference evidence="3" key="1">
    <citation type="journal article" date="2014" name="Front. Microbiol.">
        <title>High frequency of phylogenetically diverse reductive dehalogenase-homologous genes in deep subseafloor sedimentary metagenomes.</title>
        <authorList>
            <person name="Kawai M."/>
            <person name="Futagami T."/>
            <person name="Toyoda A."/>
            <person name="Takaki Y."/>
            <person name="Nishi S."/>
            <person name="Hori S."/>
            <person name="Arai W."/>
            <person name="Tsubouchi T."/>
            <person name="Morono Y."/>
            <person name="Uchiyama I."/>
            <person name="Ito T."/>
            <person name="Fujiyama A."/>
            <person name="Inagaki F."/>
            <person name="Takami H."/>
        </authorList>
    </citation>
    <scope>NUCLEOTIDE SEQUENCE</scope>
    <source>
        <strain evidence="3">Expedition CK06-06</strain>
    </source>
</reference>
<evidence type="ECO:0000256" key="2">
    <source>
        <dbReference type="SAM" id="Phobius"/>
    </source>
</evidence>
<organism evidence="3">
    <name type="scientific">marine sediment metagenome</name>
    <dbReference type="NCBI Taxonomy" id="412755"/>
    <lineage>
        <taxon>unclassified sequences</taxon>
        <taxon>metagenomes</taxon>
        <taxon>ecological metagenomes</taxon>
    </lineage>
</organism>
<gene>
    <name evidence="3" type="ORF">S01H1_30235</name>
</gene>
<sequence>MDTTKKMLRIFLINTLVMLISWAGSSLILFGVRVFTSPQAGLVKILSIHSYVVAMFFYAFYLIFDLCQYCSTQSGFEKMKGRMLEESTKRHLESKRFLHLVFTRVIKVIAVCLALTLIVWLLWIGKFTFGSFLAGAAIGFLVFLILSFLKRHLGYQKAKESSDVTEEVGKLTDPEEIRPKAPVED</sequence>
<dbReference type="AlphaFoldDB" id="X0U6Z4"/>
<comment type="caution">
    <text evidence="3">The sequence shown here is derived from an EMBL/GenBank/DDBJ whole genome shotgun (WGS) entry which is preliminary data.</text>
</comment>
<keyword evidence="2" id="KW-1133">Transmembrane helix</keyword>
<feature type="transmembrane region" description="Helical" evidence="2">
    <location>
        <begin position="129"/>
        <end position="149"/>
    </location>
</feature>